<evidence type="ECO:0000313" key="5">
    <source>
        <dbReference type="EMBL" id="SHF95743.1"/>
    </source>
</evidence>
<dbReference type="Gene3D" id="3.40.47.10">
    <property type="match status" value="1"/>
</dbReference>
<feature type="domain" description="Beta-ketoacyl-[acyl-carrier-protein] synthase III C-terminal" evidence="3">
    <location>
        <begin position="253"/>
        <end position="339"/>
    </location>
</feature>
<dbReference type="STRING" id="871325.SAMN05444349_15116"/>
<dbReference type="GO" id="GO:0006633">
    <property type="term" value="P:fatty acid biosynthetic process"/>
    <property type="evidence" value="ECO:0007669"/>
    <property type="project" value="InterPro"/>
</dbReference>
<dbReference type="RefSeq" id="WP_025075862.1">
    <property type="nucleotide sequence ID" value="NZ_FQVD01000051.1"/>
</dbReference>
<feature type="domain" description="Beta-ketoacyl-[acyl-carrier-protein] synthase III N-terminal" evidence="4">
    <location>
        <begin position="114"/>
        <end position="191"/>
    </location>
</feature>
<evidence type="ECO:0000259" key="4">
    <source>
        <dbReference type="Pfam" id="PF08545"/>
    </source>
</evidence>
<dbReference type="Pfam" id="PF08545">
    <property type="entry name" value="ACP_syn_III"/>
    <property type="match status" value="1"/>
</dbReference>
<evidence type="ECO:0000313" key="6">
    <source>
        <dbReference type="Proteomes" id="UP000184436"/>
    </source>
</evidence>
<dbReference type="InterPro" id="IPR013747">
    <property type="entry name" value="ACP_syn_III_C"/>
</dbReference>
<dbReference type="SUPFAM" id="SSF53901">
    <property type="entry name" value="Thiolase-like"/>
    <property type="match status" value="1"/>
</dbReference>
<gene>
    <name evidence="5" type="ORF">SAMN05444349_15116</name>
</gene>
<reference evidence="5 6" key="1">
    <citation type="submission" date="2016-11" db="EMBL/GenBank/DDBJ databases">
        <authorList>
            <person name="Jaros S."/>
            <person name="Januszkiewicz K."/>
            <person name="Wedrychowicz H."/>
        </authorList>
    </citation>
    <scope>NUCLEOTIDE SEQUENCE [LARGE SCALE GENOMIC DNA]</scope>
    <source>
        <strain evidence="5 6">DSM 26883</strain>
    </source>
</reference>
<name>A0A1M5FWA8_9BACE</name>
<dbReference type="NCBIfam" id="NF006829">
    <property type="entry name" value="PRK09352.1"/>
    <property type="match status" value="1"/>
</dbReference>
<dbReference type="AlphaFoldDB" id="A0A1M5FWA8"/>
<dbReference type="CDD" id="cd00830">
    <property type="entry name" value="KAS_III"/>
    <property type="match status" value="1"/>
</dbReference>
<keyword evidence="1" id="KW-0808">Transferase</keyword>
<proteinExistence type="predicted"/>
<evidence type="ECO:0000256" key="1">
    <source>
        <dbReference type="ARBA" id="ARBA00022679"/>
    </source>
</evidence>
<keyword evidence="6" id="KW-1185">Reference proteome</keyword>
<evidence type="ECO:0000259" key="3">
    <source>
        <dbReference type="Pfam" id="PF08541"/>
    </source>
</evidence>
<dbReference type="InterPro" id="IPR016039">
    <property type="entry name" value="Thiolase-like"/>
</dbReference>
<protein>
    <submittedName>
        <fullName evidence="5">3-oxoacyl-[acyl-carrier-protein] synthase-3</fullName>
    </submittedName>
</protein>
<organism evidence="5 6">
    <name type="scientific">Bacteroides faecichinchillae</name>
    <dbReference type="NCBI Taxonomy" id="871325"/>
    <lineage>
        <taxon>Bacteria</taxon>
        <taxon>Pseudomonadati</taxon>
        <taxon>Bacteroidota</taxon>
        <taxon>Bacteroidia</taxon>
        <taxon>Bacteroidales</taxon>
        <taxon>Bacteroidaceae</taxon>
        <taxon>Bacteroides</taxon>
    </lineage>
</organism>
<accession>A0A1M5FWA8</accession>
<evidence type="ECO:0000256" key="2">
    <source>
        <dbReference type="ARBA" id="ARBA00023315"/>
    </source>
</evidence>
<dbReference type="Proteomes" id="UP000184436">
    <property type="component" value="Unassembled WGS sequence"/>
</dbReference>
<dbReference type="PANTHER" id="PTHR34069:SF2">
    <property type="entry name" value="BETA-KETOACYL-[ACYL-CARRIER-PROTEIN] SYNTHASE III"/>
    <property type="match status" value="1"/>
</dbReference>
<dbReference type="OrthoDB" id="9815506at2"/>
<dbReference type="GO" id="GO:0004315">
    <property type="term" value="F:3-oxoacyl-[acyl-carrier-protein] synthase activity"/>
    <property type="evidence" value="ECO:0007669"/>
    <property type="project" value="InterPro"/>
</dbReference>
<dbReference type="PANTHER" id="PTHR34069">
    <property type="entry name" value="3-OXOACYL-[ACYL-CARRIER-PROTEIN] SYNTHASE 3"/>
    <property type="match status" value="1"/>
</dbReference>
<dbReference type="Pfam" id="PF08541">
    <property type="entry name" value="ACP_syn_III_C"/>
    <property type="match status" value="1"/>
</dbReference>
<dbReference type="EMBL" id="FQVD01000051">
    <property type="protein sequence ID" value="SHF95743.1"/>
    <property type="molecule type" value="Genomic_DNA"/>
</dbReference>
<keyword evidence="2" id="KW-0012">Acyltransferase</keyword>
<sequence>MAFLTFQNVGVTAMAAAVPQRVINNYEYTEYFPADQVKEVVDKVGVFERRFADENTCSSDLCYAAVEKLIEDNNINREEIDLLIFISQTPDYRMPATSVILQDRLKLSNSCIAFDITLGCSGFCYGLSVAYSMIQNSGIRKALVLDGETRSKVYSPKDRRSAFIFGDGGVAALVERDEKFGKSTFSLNSDGSRFDLIMIKGGGYRNPSSVETLTEKIVDEYGNIRSDEQGYMNGGDVFNFVIREIPRDVKNTLEYAEIETSQLDYIIFHQANNFINSYIAKKMKLDADKIPATIHKYGNTSSVSVPLTIVSELKDKLSGENTLLLSAFGVGMTWATAIVPFVDCKISDIVEVKDGKTIK</sequence>
<dbReference type="InterPro" id="IPR013751">
    <property type="entry name" value="ACP_syn_III_N"/>
</dbReference>
<dbReference type="GO" id="GO:0044550">
    <property type="term" value="P:secondary metabolite biosynthetic process"/>
    <property type="evidence" value="ECO:0007669"/>
    <property type="project" value="TreeGrafter"/>
</dbReference>